<reference evidence="1 2" key="1">
    <citation type="submission" date="2019-03" db="EMBL/GenBank/DDBJ databases">
        <title>Genomics of glacier-inhabiting Cryobacterium strains.</title>
        <authorList>
            <person name="Liu Q."/>
            <person name="Xin Y.-H."/>
        </authorList>
    </citation>
    <scope>NUCLEOTIDE SEQUENCE [LARGE SCALE GENOMIC DNA]</scope>
    <source>
        <strain evidence="1 2">Hh15</strain>
    </source>
</reference>
<organism evidence="1 2">
    <name type="scientific">Cryobacterium luteum</name>
    <dbReference type="NCBI Taxonomy" id="1424661"/>
    <lineage>
        <taxon>Bacteria</taxon>
        <taxon>Bacillati</taxon>
        <taxon>Actinomycetota</taxon>
        <taxon>Actinomycetes</taxon>
        <taxon>Micrococcales</taxon>
        <taxon>Microbacteriaceae</taxon>
        <taxon>Cryobacterium</taxon>
    </lineage>
</organism>
<evidence type="ECO:0000313" key="2">
    <source>
        <dbReference type="Proteomes" id="UP000297654"/>
    </source>
</evidence>
<comment type="caution">
    <text evidence="1">The sequence shown here is derived from an EMBL/GenBank/DDBJ whole genome shotgun (WGS) entry which is preliminary data.</text>
</comment>
<keyword evidence="2" id="KW-1185">Reference proteome</keyword>
<dbReference type="EMBL" id="SOFF01000030">
    <property type="protein sequence ID" value="TFB89079.1"/>
    <property type="molecule type" value="Genomic_DNA"/>
</dbReference>
<dbReference type="Proteomes" id="UP000297654">
    <property type="component" value="Unassembled WGS sequence"/>
</dbReference>
<gene>
    <name evidence="1" type="ORF">E3O10_09240</name>
</gene>
<name>A0A5F0D353_9MICO</name>
<proteinExistence type="predicted"/>
<dbReference type="OrthoDB" id="5105317at2"/>
<evidence type="ECO:0000313" key="1">
    <source>
        <dbReference type="EMBL" id="TFB89079.1"/>
    </source>
</evidence>
<dbReference type="AlphaFoldDB" id="A0A5F0D353"/>
<dbReference type="RefSeq" id="WP_134450374.1">
    <property type="nucleotide sequence ID" value="NZ_FOCN01000002.1"/>
</dbReference>
<accession>A0A5F0D353</accession>
<sequence>MGERMVTSESLGAGTSVPRILLTADELHLVQDHVPSLRLPLRFRQDWTGDLGLAEAADRAQAALSGLVAKGLVAADVPRAPIPANLSDWLLESFMVFLSLHMVPAWVVEVSAWTRESTLLLVASARGGFGSTLARAQRVEINDGRGSTGDLAGVEFAVVPFSRLADKLSLAIPSGGEAGGNGPLVTMSLTDSRGGIEVLRAHDPLLLEELSRRIGGPDAVRALSGLVGDLDAGFELRLSRQDGLPVRMLNYVRGAAGWRSVDVRLPAGDDGLPTAEQVVDSATITIAAVTHAAIRAEVASLCAEITLEEMAHE</sequence>
<protein>
    <submittedName>
        <fullName evidence="1">Uncharacterized protein</fullName>
    </submittedName>
</protein>